<evidence type="ECO:0000313" key="9">
    <source>
        <dbReference type="EMBL" id="CEM20222.1"/>
    </source>
</evidence>
<dbReference type="GO" id="GO:0005840">
    <property type="term" value="C:ribosome"/>
    <property type="evidence" value="ECO:0007669"/>
    <property type="project" value="UniProtKB-KW"/>
</dbReference>
<evidence type="ECO:0000256" key="6">
    <source>
        <dbReference type="ARBA" id="ARBA00023274"/>
    </source>
</evidence>
<evidence type="ECO:0000313" key="10">
    <source>
        <dbReference type="Proteomes" id="UP000041254"/>
    </source>
</evidence>
<dbReference type="OMA" id="GVFMAFH"/>
<dbReference type="InParanoid" id="A0A0G4FXS4"/>
<evidence type="ECO:0000259" key="8">
    <source>
        <dbReference type="PROSITE" id="PS50053"/>
    </source>
</evidence>
<organism evidence="9 10">
    <name type="scientific">Vitrella brassicaformis (strain CCMP3155)</name>
    <dbReference type="NCBI Taxonomy" id="1169540"/>
    <lineage>
        <taxon>Eukaryota</taxon>
        <taxon>Sar</taxon>
        <taxon>Alveolata</taxon>
        <taxon>Colpodellida</taxon>
        <taxon>Vitrellaceae</taxon>
        <taxon>Vitrella</taxon>
    </lineage>
</organism>
<sequence>MAQIFVRGCGGETLPVDVTADTTIAHIKGTLESTYGIPVCEQRLVYGSFSQLEDDFTLADYGIQQEATLFVVTGDLLGGGKKRKKKTYTKPKKPKHKKKKVKLAILKYYKVDNAGKVSRLRKECPAEICGSGIFFANHFDRFYCGKCGLTYKKDMEGGGQEAGGGEGGGGGKKGKKGKA</sequence>
<feature type="region of interest" description="Disordered" evidence="7">
    <location>
        <begin position="156"/>
        <end position="179"/>
    </location>
</feature>
<evidence type="ECO:0000256" key="4">
    <source>
        <dbReference type="ARBA" id="ARBA00022833"/>
    </source>
</evidence>
<dbReference type="SMART" id="SM00213">
    <property type="entry name" value="UBQ"/>
    <property type="match status" value="1"/>
</dbReference>
<dbReference type="SMART" id="SM01402">
    <property type="entry name" value="Ribosomal_S27"/>
    <property type="match status" value="1"/>
</dbReference>
<evidence type="ECO:0000256" key="2">
    <source>
        <dbReference type="ARBA" id="ARBA00009891"/>
    </source>
</evidence>
<dbReference type="Gene3D" id="3.10.20.90">
    <property type="entry name" value="Phosphatidylinositol 3-kinase Catalytic Subunit, Chain A, domain 1"/>
    <property type="match status" value="1"/>
</dbReference>
<dbReference type="InterPro" id="IPR029071">
    <property type="entry name" value="Ubiquitin-like_domsf"/>
</dbReference>
<protein>
    <recommendedName>
        <fullName evidence="8">Ubiquitin-like domain-containing protein</fullName>
    </recommendedName>
</protein>
<dbReference type="CDD" id="cd17039">
    <property type="entry name" value="Ubl_ubiquitin_like"/>
    <property type="match status" value="1"/>
</dbReference>
<dbReference type="InterPro" id="IPR011332">
    <property type="entry name" value="Ribosomal_zn-bd"/>
</dbReference>
<proteinExistence type="inferred from homology"/>
<dbReference type="SUPFAM" id="SSF57829">
    <property type="entry name" value="Zn-binding ribosomal proteins"/>
    <property type="match status" value="1"/>
</dbReference>
<dbReference type="GO" id="GO:0003735">
    <property type="term" value="F:structural constituent of ribosome"/>
    <property type="evidence" value="ECO:0007669"/>
    <property type="project" value="InterPro"/>
</dbReference>
<keyword evidence="5" id="KW-0689">Ribosomal protein</keyword>
<keyword evidence="10" id="KW-1185">Reference proteome</keyword>
<dbReference type="PANTHER" id="PTHR10666">
    <property type="entry name" value="UBIQUITIN"/>
    <property type="match status" value="1"/>
</dbReference>
<evidence type="ECO:0000256" key="7">
    <source>
        <dbReference type="SAM" id="MobiDB-lite"/>
    </source>
</evidence>
<name>A0A0G4FXS4_VITBC</name>
<dbReference type="OrthoDB" id="1649877at2759"/>
<dbReference type="GO" id="GO:1990904">
    <property type="term" value="C:ribonucleoprotein complex"/>
    <property type="evidence" value="ECO:0007669"/>
    <property type="project" value="UniProtKB-KW"/>
</dbReference>
<feature type="compositionally biased region" description="Gly residues" evidence="7">
    <location>
        <begin position="157"/>
        <end position="171"/>
    </location>
</feature>
<evidence type="ECO:0000256" key="5">
    <source>
        <dbReference type="ARBA" id="ARBA00022980"/>
    </source>
</evidence>
<keyword evidence="6" id="KW-0687">Ribonucleoprotein</keyword>
<feature type="domain" description="Ubiquitin-like" evidence="8">
    <location>
        <begin position="2"/>
        <end position="72"/>
    </location>
</feature>
<dbReference type="AlphaFoldDB" id="A0A0G4FXS4"/>
<dbReference type="STRING" id="1169540.A0A0G4FXS4"/>
<dbReference type="Pfam" id="PF01599">
    <property type="entry name" value="Ribosomal_S27"/>
    <property type="match status" value="1"/>
</dbReference>
<dbReference type="PhylomeDB" id="A0A0G4FXS4"/>
<dbReference type="InterPro" id="IPR038582">
    <property type="entry name" value="Ribosomal_eS31_euk-type_sf"/>
</dbReference>
<reference evidence="9 10" key="1">
    <citation type="submission" date="2014-11" db="EMBL/GenBank/DDBJ databases">
        <authorList>
            <person name="Zhu J."/>
            <person name="Qi W."/>
            <person name="Song R."/>
        </authorList>
    </citation>
    <scope>NUCLEOTIDE SEQUENCE [LARGE SCALE GENOMIC DNA]</scope>
</reference>
<comment type="similarity">
    <text evidence="2">In the C-terminal section; belongs to the eukaryotic ribosomal protein eS31 family.</text>
</comment>
<dbReference type="InterPro" id="IPR000626">
    <property type="entry name" value="Ubiquitin-like_dom"/>
</dbReference>
<keyword evidence="3" id="KW-1017">Isopeptide bond</keyword>
<dbReference type="Gene3D" id="6.20.50.150">
    <property type="match status" value="1"/>
</dbReference>
<dbReference type="EMBL" id="CDMY01000521">
    <property type="protein sequence ID" value="CEM20222.1"/>
    <property type="molecule type" value="Genomic_DNA"/>
</dbReference>
<evidence type="ECO:0000256" key="3">
    <source>
        <dbReference type="ARBA" id="ARBA00022499"/>
    </source>
</evidence>
<dbReference type="FunCoup" id="A0A0G4FXS4">
    <property type="interactions" value="231"/>
</dbReference>
<dbReference type="GO" id="GO:0006412">
    <property type="term" value="P:translation"/>
    <property type="evidence" value="ECO:0007669"/>
    <property type="project" value="InterPro"/>
</dbReference>
<dbReference type="Pfam" id="PF00240">
    <property type="entry name" value="ubiquitin"/>
    <property type="match status" value="1"/>
</dbReference>
<comment type="similarity">
    <text evidence="1">In the N-terminal section; belongs to the ubiquitin family.</text>
</comment>
<dbReference type="SUPFAM" id="SSF54236">
    <property type="entry name" value="Ubiquitin-like"/>
    <property type="match status" value="1"/>
</dbReference>
<accession>A0A0G4FXS4</accession>
<gene>
    <name evidence="9" type="ORF">Vbra_21786</name>
</gene>
<dbReference type="Proteomes" id="UP000041254">
    <property type="component" value="Unassembled WGS sequence"/>
</dbReference>
<dbReference type="VEuPathDB" id="CryptoDB:Vbra_21786"/>
<dbReference type="InterPro" id="IPR002906">
    <property type="entry name" value="Ribosomal_eS31"/>
</dbReference>
<dbReference type="PROSITE" id="PS50053">
    <property type="entry name" value="UBIQUITIN_2"/>
    <property type="match status" value="1"/>
</dbReference>
<dbReference type="InterPro" id="IPR050158">
    <property type="entry name" value="Ubiquitin_ubiquitin-like"/>
</dbReference>
<keyword evidence="4" id="KW-0862">Zinc</keyword>
<evidence type="ECO:0000256" key="1">
    <source>
        <dbReference type="ARBA" id="ARBA00008373"/>
    </source>
</evidence>